<accession>A0A7W7CJD6</accession>
<dbReference type="InterPro" id="IPR034768">
    <property type="entry name" value="4FE4S_WBL"/>
</dbReference>
<keyword evidence="3" id="KW-1185">Reference proteome</keyword>
<dbReference type="RefSeq" id="WP_185006434.1">
    <property type="nucleotide sequence ID" value="NZ_BAAAUI010000005.1"/>
</dbReference>
<name>A0A7W7CJD6_9PSEU</name>
<organism evidence="2 3">
    <name type="scientific">Crossiella cryophila</name>
    <dbReference type="NCBI Taxonomy" id="43355"/>
    <lineage>
        <taxon>Bacteria</taxon>
        <taxon>Bacillati</taxon>
        <taxon>Actinomycetota</taxon>
        <taxon>Actinomycetes</taxon>
        <taxon>Pseudonocardiales</taxon>
        <taxon>Pseudonocardiaceae</taxon>
        <taxon>Crossiella</taxon>
    </lineage>
</organism>
<proteinExistence type="predicted"/>
<gene>
    <name evidence="2" type="ORF">HNR67_006657</name>
</gene>
<evidence type="ECO:0000313" key="3">
    <source>
        <dbReference type="Proteomes" id="UP000533598"/>
    </source>
</evidence>
<dbReference type="EMBL" id="JACHMH010000001">
    <property type="protein sequence ID" value="MBB4680539.1"/>
    <property type="molecule type" value="Genomic_DNA"/>
</dbReference>
<feature type="domain" description="4Fe-4S Wbl-type" evidence="1">
    <location>
        <begin position="33"/>
        <end position="96"/>
    </location>
</feature>
<evidence type="ECO:0000313" key="2">
    <source>
        <dbReference type="EMBL" id="MBB4680539.1"/>
    </source>
</evidence>
<dbReference type="Pfam" id="PF02467">
    <property type="entry name" value="Whib"/>
    <property type="match status" value="1"/>
</dbReference>
<reference evidence="2 3" key="1">
    <citation type="submission" date="2020-08" db="EMBL/GenBank/DDBJ databases">
        <title>Sequencing the genomes of 1000 actinobacteria strains.</title>
        <authorList>
            <person name="Klenk H.-P."/>
        </authorList>
    </citation>
    <scope>NUCLEOTIDE SEQUENCE [LARGE SCALE GENOMIC DNA]</scope>
    <source>
        <strain evidence="2 3">DSM 44230</strain>
    </source>
</reference>
<comment type="caution">
    <text evidence="2">The sequence shown here is derived from an EMBL/GenBank/DDBJ whole genome shotgun (WGS) entry which is preliminary data.</text>
</comment>
<sequence>MTEHKYTEMAAELDVFASLADDELSEAVRRAGSCGWLYTSGGMPEWTGDDRADRELAAPICAACPVQRECLESEFRTHGYALSGVWGPLAEDDRRAVFLRWLDRRDGTVVPDRDDAEFGGQP</sequence>
<evidence type="ECO:0000259" key="1">
    <source>
        <dbReference type="PROSITE" id="PS51674"/>
    </source>
</evidence>
<dbReference type="Proteomes" id="UP000533598">
    <property type="component" value="Unassembled WGS sequence"/>
</dbReference>
<dbReference type="PROSITE" id="PS51674">
    <property type="entry name" value="4FE4S_WBL"/>
    <property type="match status" value="1"/>
</dbReference>
<protein>
    <submittedName>
        <fullName evidence="2">WhiB family redox-sensing transcriptional regulator</fullName>
    </submittedName>
</protein>
<dbReference type="AlphaFoldDB" id="A0A7W7CJD6"/>